<organism evidence="1 2">
    <name type="scientific">Caligus rogercresseyi</name>
    <name type="common">Sea louse</name>
    <dbReference type="NCBI Taxonomy" id="217165"/>
    <lineage>
        <taxon>Eukaryota</taxon>
        <taxon>Metazoa</taxon>
        <taxon>Ecdysozoa</taxon>
        <taxon>Arthropoda</taxon>
        <taxon>Crustacea</taxon>
        <taxon>Multicrustacea</taxon>
        <taxon>Hexanauplia</taxon>
        <taxon>Copepoda</taxon>
        <taxon>Siphonostomatoida</taxon>
        <taxon>Caligidae</taxon>
        <taxon>Caligus</taxon>
    </lineage>
</organism>
<keyword evidence="2" id="KW-1185">Reference proteome</keyword>
<gene>
    <name evidence="1" type="ORF">FKW44_005458</name>
</gene>
<dbReference type="Proteomes" id="UP000595437">
    <property type="component" value="Chromosome 3"/>
</dbReference>
<reference evidence="2" key="1">
    <citation type="submission" date="2021-01" db="EMBL/GenBank/DDBJ databases">
        <title>Caligus Genome Assembly.</title>
        <authorList>
            <person name="Gallardo-Escarate C."/>
        </authorList>
    </citation>
    <scope>NUCLEOTIDE SEQUENCE [LARGE SCALE GENOMIC DNA]</scope>
</reference>
<evidence type="ECO:0000313" key="2">
    <source>
        <dbReference type="Proteomes" id="UP000595437"/>
    </source>
</evidence>
<evidence type="ECO:0000313" key="1">
    <source>
        <dbReference type="EMBL" id="QQP53104.1"/>
    </source>
</evidence>
<sequence>MACRPLQYFLDYRLRRKRHDDVRGIKFPGLTDDGGFNASTELWDFFQAFP</sequence>
<name>A0A7T8QS22_CALRO</name>
<accession>A0A7T8QS22</accession>
<dbReference type="AlphaFoldDB" id="A0A7T8QS22"/>
<proteinExistence type="predicted"/>
<dbReference type="EMBL" id="CP045892">
    <property type="protein sequence ID" value="QQP53104.1"/>
    <property type="molecule type" value="Genomic_DNA"/>
</dbReference>
<protein>
    <submittedName>
        <fullName evidence="1">Uncharacterized protein</fullName>
    </submittedName>
</protein>